<dbReference type="Proteomes" id="UP001501310">
    <property type="component" value="Unassembled WGS sequence"/>
</dbReference>
<sequence>MDLATPRPPRLRNWRPRLLLITRAAREHAHGRAIAERARTLGIPVTELTGNQLRLSAPDDDRRAYAEAKATLAVVTAPPSRLRFQPIAPSADFRVDLAEGCPAHCAYCYLAGSLRGPPITRVYANLDEITAALPAFLGQGRITSRSAARAHEGTTFEASCYTDPLALEPLTGSLAALIRHFGQWEADVQLRFTSKFADVSSLIDLPHAGRTRMRASVNPPAYHRFEAGTDPVAARLAALRAMAQAGYKVGLTIAPIIAAPGWREAYRDLIIAAADQIRDIPGLDLTAELITHRFTPGSREVLASWYPGSDLEMDPARRAEKRTKFAGTKFVYPPELMKELKAFFHEELAARLPEARILYWT</sequence>
<protein>
    <submittedName>
        <fullName evidence="1">Spore photoproduct lyase</fullName>
    </submittedName>
</protein>
<dbReference type="Gene3D" id="3.40.50.12110">
    <property type="match status" value="1"/>
</dbReference>
<dbReference type="Gene3D" id="3.80.30.30">
    <property type="match status" value="1"/>
</dbReference>
<dbReference type="EMBL" id="BAAAZD010000001">
    <property type="protein sequence ID" value="GAA4000979.1"/>
    <property type="molecule type" value="Genomic_DNA"/>
</dbReference>
<gene>
    <name evidence="1" type="primary">splB</name>
    <name evidence="1" type="ORF">GCM10022211_09530</name>
</gene>
<reference evidence="2" key="1">
    <citation type="journal article" date="2019" name="Int. J. Syst. Evol. Microbiol.">
        <title>The Global Catalogue of Microorganisms (GCM) 10K type strain sequencing project: providing services to taxonomists for standard genome sequencing and annotation.</title>
        <authorList>
            <consortium name="The Broad Institute Genomics Platform"/>
            <consortium name="The Broad Institute Genome Sequencing Center for Infectious Disease"/>
            <person name="Wu L."/>
            <person name="Ma J."/>
        </authorList>
    </citation>
    <scope>NUCLEOTIDE SEQUENCE [LARGE SCALE GENOMIC DNA]</scope>
    <source>
        <strain evidence="2">JCM 16603</strain>
    </source>
</reference>
<name>A0ABP7RR68_9SPHN</name>
<comment type="caution">
    <text evidence="1">The sequence shown here is derived from an EMBL/GenBank/DDBJ whole genome shotgun (WGS) entry which is preliminary data.</text>
</comment>
<accession>A0ABP7RR68</accession>
<dbReference type="Pfam" id="PF20903">
    <property type="entry name" value="SPL"/>
    <property type="match status" value="1"/>
</dbReference>
<organism evidence="1 2">
    <name type="scientific">Sphingomonas humi</name>
    <dbReference type="NCBI Taxonomy" id="335630"/>
    <lineage>
        <taxon>Bacteria</taxon>
        <taxon>Pseudomonadati</taxon>
        <taxon>Pseudomonadota</taxon>
        <taxon>Alphaproteobacteria</taxon>
        <taxon>Sphingomonadales</taxon>
        <taxon>Sphingomonadaceae</taxon>
        <taxon>Sphingomonas</taxon>
    </lineage>
</organism>
<evidence type="ECO:0000313" key="2">
    <source>
        <dbReference type="Proteomes" id="UP001501310"/>
    </source>
</evidence>
<evidence type="ECO:0000313" key="1">
    <source>
        <dbReference type="EMBL" id="GAA4000979.1"/>
    </source>
</evidence>
<dbReference type="InterPro" id="IPR049539">
    <property type="entry name" value="SPL"/>
</dbReference>
<proteinExistence type="predicted"/>
<dbReference type="RefSeq" id="WP_344709023.1">
    <property type="nucleotide sequence ID" value="NZ_BAAAZD010000001.1"/>
</dbReference>
<keyword evidence="2" id="KW-1185">Reference proteome</keyword>
<dbReference type="GO" id="GO:0016829">
    <property type="term" value="F:lyase activity"/>
    <property type="evidence" value="ECO:0007669"/>
    <property type="project" value="UniProtKB-KW"/>
</dbReference>
<keyword evidence="1" id="KW-0456">Lyase</keyword>
<dbReference type="PANTHER" id="PTHR37822:SF2">
    <property type="entry name" value="SPORE PHOTOPRODUCT LYASE"/>
    <property type="match status" value="1"/>
</dbReference>
<dbReference type="PANTHER" id="PTHR37822">
    <property type="entry name" value="SPORE PHOTOPRODUCT LYASE-RELATED"/>
    <property type="match status" value="1"/>
</dbReference>